<sequence length="53" mass="6520">MKYQSSINRLSIERWSHFSIIITYERVHTLDRYERRVSFFNDVVSLEDLLIEN</sequence>
<evidence type="ECO:0000313" key="2">
    <source>
        <dbReference type="Proteomes" id="UP000053097"/>
    </source>
</evidence>
<accession>A0A026X0C9</accession>
<dbReference type="EMBL" id="KK107054">
    <property type="protein sequence ID" value="EZA61538.1"/>
    <property type="molecule type" value="Genomic_DNA"/>
</dbReference>
<evidence type="ECO:0000313" key="1">
    <source>
        <dbReference type="EMBL" id="EZA61538.1"/>
    </source>
</evidence>
<proteinExistence type="predicted"/>
<protein>
    <submittedName>
        <fullName evidence="1">Uncharacterized protein</fullName>
    </submittedName>
</protein>
<organism evidence="1 2">
    <name type="scientific">Ooceraea biroi</name>
    <name type="common">Clonal raider ant</name>
    <name type="synonym">Cerapachys biroi</name>
    <dbReference type="NCBI Taxonomy" id="2015173"/>
    <lineage>
        <taxon>Eukaryota</taxon>
        <taxon>Metazoa</taxon>
        <taxon>Ecdysozoa</taxon>
        <taxon>Arthropoda</taxon>
        <taxon>Hexapoda</taxon>
        <taxon>Insecta</taxon>
        <taxon>Pterygota</taxon>
        <taxon>Neoptera</taxon>
        <taxon>Endopterygota</taxon>
        <taxon>Hymenoptera</taxon>
        <taxon>Apocrita</taxon>
        <taxon>Aculeata</taxon>
        <taxon>Formicoidea</taxon>
        <taxon>Formicidae</taxon>
        <taxon>Dorylinae</taxon>
        <taxon>Ooceraea</taxon>
    </lineage>
</organism>
<dbReference type="Proteomes" id="UP000053097">
    <property type="component" value="Unassembled WGS sequence"/>
</dbReference>
<dbReference type="AlphaFoldDB" id="A0A026X0C9"/>
<name>A0A026X0C9_OOCBI</name>
<reference evidence="1 2" key="1">
    <citation type="journal article" date="2014" name="Curr. Biol.">
        <title>The genome of the clonal raider ant Cerapachys biroi.</title>
        <authorList>
            <person name="Oxley P.R."/>
            <person name="Ji L."/>
            <person name="Fetter-Pruneda I."/>
            <person name="McKenzie S.K."/>
            <person name="Li C."/>
            <person name="Hu H."/>
            <person name="Zhang G."/>
            <person name="Kronauer D.J."/>
        </authorList>
    </citation>
    <scope>NUCLEOTIDE SEQUENCE [LARGE SCALE GENOMIC DNA]</scope>
</reference>
<keyword evidence="2" id="KW-1185">Reference proteome</keyword>
<gene>
    <name evidence="1" type="ORF">X777_07871</name>
</gene>